<sequence>MTAEACGVSLDYVKRVCAEGKKLSVGENQLAAKPSFFKSPRKSYKHAKPMTNLNDFNNDVVRRTVHSFYDNGQYPTSEKILGALHEKINYSDSQWSVRHILRNLNFKYKKCNDGRKFLMERNDIICFRVKFLRKMNEFRRNNDTRPIFYLNETWVNQNHT</sequence>
<evidence type="ECO:0000313" key="2">
    <source>
        <dbReference type="Proteomes" id="UP000325440"/>
    </source>
</evidence>
<evidence type="ECO:0000313" key="1">
    <source>
        <dbReference type="EMBL" id="VVC44547.1"/>
    </source>
</evidence>
<gene>
    <name evidence="1" type="ORF">CINCED_3A004630</name>
</gene>
<dbReference type="EMBL" id="CABPRJ010002383">
    <property type="protein sequence ID" value="VVC44547.1"/>
    <property type="molecule type" value="Genomic_DNA"/>
</dbReference>
<proteinExistence type="predicted"/>
<dbReference type="Proteomes" id="UP000325440">
    <property type="component" value="Unassembled WGS sequence"/>
</dbReference>
<accession>A0A5E4NID3</accession>
<dbReference type="PANTHER" id="PTHR33939:SF1">
    <property type="entry name" value="DUF4371 DOMAIN-CONTAINING PROTEIN"/>
    <property type="match status" value="1"/>
</dbReference>
<organism evidence="1 2">
    <name type="scientific">Cinara cedri</name>
    <dbReference type="NCBI Taxonomy" id="506608"/>
    <lineage>
        <taxon>Eukaryota</taxon>
        <taxon>Metazoa</taxon>
        <taxon>Ecdysozoa</taxon>
        <taxon>Arthropoda</taxon>
        <taxon>Hexapoda</taxon>
        <taxon>Insecta</taxon>
        <taxon>Pterygota</taxon>
        <taxon>Neoptera</taxon>
        <taxon>Paraneoptera</taxon>
        <taxon>Hemiptera</taxon>
        <taxon>Sternorrhyncha</taxon>
        <taxon>Aphidomorpha</taxon>
        <taxon>Aphidoidea</taxon>
        <taxon>Aphididae</taxon>
        <taxon>Lachninae</taxon>
        <taxon>Cinara</taxon>
    </lineage>
</organism>
<reference evidence="1 2" key="1">
    <citation type="submission" date="2019-08" db="EMBL/GenBank/DDBJ databases">
        <authorList>
            <person name="Alioto T."/>
            <person name="Alioto T."/>
            <person name="Gomez Garrido J."/>
        </authorList>
    </citation>
    <scope>NUCLEOTIDE SEQUENCE [LARGE SCALE GENOMIC DNA]</scope>
</reference>
<dbReference type="AlphaFoldDB" id="A0A5E4NID3"/>
<protein>
    <recommendedName>
        <fullName evidence="3">Winged helix-turn-helix DNA-binding domain</fullName>
    </recommendedName>
</protein>
<evidence type="ECO:0008006" key="3">
    <source>
        <dbReference type="Google" id="ProtNLM"/>
    </source>
</evidence>
<name>A0A5E4NID3_9HEMI</name>
<dbReference type="OrthoDB" id="6624942at2759"/>
<dbReference type="PANTHER" id="PTHR33939">
    <property type="entry name" value="PROTEIN CBG22215"/>
    <property type="match status" value="1"/>
</dbReference>
<keyword evidence="2" id="KW-1185">Reference proteome</keyword>